<name>A0A8S9SBF9_BRACR</name>
<organism evidence="1 2">
    <name type="scientific">Brassica cretica</name>
    <name type="common">Mustard</name>
    <dbReference type="NCBI Taxonomy" id="69181"/>
    <lineage>
        <taxon>Eukaryota</taxon>
        <taxon>Viridiplantae</taxon>
        <taxon>Streptophyta</taxon>
        <taxon>Embryophyta</taxon>
        <taxon>Tracheophyta</taxon>
        <taxon>Spermatophyta</taxon>
        <taxon>Magnoliopsida</taxon>
        <taxon>eudicotyledons</taxon>
        <taxon>Gunneridae</taxon>
        <taxon>Pentapetalae</taxon>
        <taxon>rosids</taxon>
        <taxon>malvids</taxon>
        <taxon>Brassicales</taxon>
        <taxon>Brassicaceae</taxon>
        <taxon>Brassiceae</taxon>
        <taxon>Brassica</taxon>
    </lineage>
</organism>
<dbReference type="Proteomes" id="UP000712600">
    <property type="component" value="Unassembled WGS sequence"/>
</dbReference>
<comment type="caution">
    <text evidence="1">The sequence shown here is derived from an EMBL/GenBank/DDBJ whole genome shotgun (WGS) entry which is preliminary data.</text>
</comment>
<evidence type="ECO:0000313" key="1">
    <source>
        <dbReference type="EMBL" id="KAF3589359.1"/>
    </source>
</evidence>
<accession>A0A8S9SBF9</accession>
<evidence type="ECO:0000313" key="2">
    <source>
        <dbReference type="Proteomes" id="UP000712600"/>
    </source>
</evidence>
<dbReference type="AlphaFoldDB" id="A0A8S9SBF9"/>
<protein>
    <submittedName>
        <fullName evidence="1">Uncharacterized protein</fullName>
    </submittedName>
</protein>
<sequence>MLTQWFYNRKKKISKHNHPLTKDVEKKIERRTEKGKTFAVYPVSDGRLLVRGDKIDCLVDLDGRTCSCGK</sequence>
<dbReference type="EMBL" id="QGKX02000088">
    <property type="protein sequence ID" value="KAF3589359.1"/>
    <property type="molecule type" value="Genomic_DNA"/>
</dbReference>
<proteinExistence type="predicted"/>
<reference evidence="1" key="1">
    <citation type="submission" date="2019-12" db="EMBL/GenBank/DDBJ databases">
        <title>Genome sequencing and annotation of Brassica cretica.</title>
        <authorList>
            <person name="Studholme D.J."/>
            <person name="Sarris P."/>
        </authorList>
    </citation>
    <scope>NUCLEOTIDE SEQUENCE</scope>
    <source>
        <strain evidence="1">PFS-109/04</strain>
        <tissue evidence="1">Leaf</tissue>
    </source>
</reference>
<gene>
    <name evidence="1" type="ORF">F2Q69_00031200</name>
</gene>